<gene>
    <name evidence="1" type="ORF">RM573_06600</name>
</gene>
<evidence type="ECO:0000313" key="1">
    <source>
        <dbReference type="EMBL" id="MDT0603261.1"/>
    </source>
</evidence>
<keyword evidence="2" id="KW-1185">Reference proteome</keyword>
<reference evidence="1 2" key="1">
    <citation type="submission" date="2023-09" db="EMBL/GenBank/DDBJ databases">
        <authorList>
            <person name="Rey-Velasco X."/>
        </authorList>
    </citation>
    <scope>NUCLEOTIDE SEQUENCE [LARGE SCALE GENOMIC DNA]</scope>
    <source>
        <strain evidence="1 2">W431</strain>
    </source>
</reference>
<dbReference type="PIRSF" id="PIRSF004649">
    <property type="entry name" value="MlaC"/>
    <property type="match status" value="1"/>
</dbReference>
<dbReference type="InterPro" id="IPR042245">
    <property type="entry name" value="Tgt2/MlaC_sf"/>
</dbReference>
<dbReference type="PANTHER" id="PTHR36573:SF1">
    <property type="entry name" value="INTERMEMBRANE PHOSPHOLIPID TRANSPORT SYSTEM BINDING PROTEIN MLAC"/>
    <property type="match status" value="1"/>
</dbReference>
<organism evidence="1 2">
    <name type="scientific">Thalassotalea castellviae</name>
    <dbReference type="NCBI Taxonomy" id="3075612"/>
    <lineage>
        <taxon>Bacteria</taxon>
        <taxon>Pseudomonadati</taxon>
        <taxon>Pseudomonadota</taxon>
        <taxon>Gammaproteobacteria</taxon>
        <taxon>Alteromonadales</taxon>
        <taxon>Colwelliaceae</taxon>
        <taxon>Thalassotalea</taxon>
    </lineage>
</organism>
<dbReference type="Gene3D" id="3.10.450.710">
    <property type="entry name" value="Tgt2/MlaC"/>
    <property type="match status" value="1"/>
</dbReference>
<dbReference type="Proteomes" id="UP001266357">
    <property type="component" value="Unassembled WGS sequence"/>
</dbReference>
<proteinExistence type="predicted"/>
<name>A0ABU2ZZA7_9GAMM</name>
<dbReference type="Pfam" id="PF05494">
    <property type="entry name" value="MlaC"/>
    <property type="match status" value="1"/>
</dbReference>
<sequence length="234" mass="26303">MKKIVTFGLGISVSLFGVASDFEQPLSKISPEMVSFVALAPAGGTSINVDKKDPYKMIKTVADITFKRFANEQTAIQKNPNILKDIVREELIPYINYQYAAFKVIGSNFKKTNKAERAEFVPVFRDYLITSYAQVFTLYKNQQVIFAPAKDFSNDKVVAVNTSVIEPGRSPIDISFRVRKSSKTQEWKAYDMVAEGVSLLDSKQAELSSLIRQKGLPHVTEMLKEKAQKTIVFK</sequence>
<accession>A0ABU2ZZA7</accession>
<comment type="caution">
    <text evidence="1">The sequence shown here is derived from an EMBL/GenBank/DDBJ whole genome shotgun (WGS) entry which is preliminary data.</text>
</comment>
<dbReference type="EMBL" id="JAVRIF010000003">
    <property type="protein sequence ID" value="MDT0603261.1"/>
    <property type="molecule type" value="Genomic_DNA"/>
</dbReference>
<protein>
    <submittedName>
        <fullName evidence="1">ABC transporter substrate-binding protein</fullName>
    </submittedName>
</protein>
<dbReference type="InterPro" id="IPR008869">
    <property type="entry name" value="MlaC/ttg2D"/>
</dbReference>
<dbReference type="PANTHER" id="PTHR36573">
    <property type="entry name" value="INTERMEMBRANE PHOSPHOLIPID TRANSPORT SYSTEM BINDING PROTEIN MLAC"/>
    <property type="match status" value="1"/>
</dbReference>
<dbReference type="RefSeq" id="WP_311579119.1">
    <property type="nucleotide sequence ID" value="NZ_JAVRIF010000003.1"/>
</dbReference>
<evidence type="ECO:0000313" key="2">
    <source>
        <dbReference type="Proteomes" id="UP001266357"/>
    </source>
</evidence>